<feature type="transmembrane region" description="Helical" evidence="1">
    <location>
        <begin position="74"/>
        <end position="95"/>
    </location>
</feature>
<protein>
    <submittedName>
        <fullName evidence="2">Putative membrane protein YczE</fullName>
    </submittedName>
</protein>
<feature type="transmembrane region" description="Helical" evidence="1">
    <location>
        <begin position="44"/>
        <end position="67"/>
    </location>
</feature>
<dbReference type="PANTHER" id="PTHR40078:SF1">
    <property type="entry name" value="INTEGRAL MEMBRANE PROTEIN"/>
    <property type="match status" value="1"/>
</dbReference>
<dbReference type="EMBL" id="JACIDA010000002">
    <property type="protein sequence ID" value="MBB3872690.1"/>
    <property type="molecule type" value="Genomic_DNA"/>
</dbReference>
<evidence type="ECO:0000313" key="2">
    <source>
        <dbReference type="EMBL" id="MBB3872690.1"/>
    </source>
</evidence>
<name>A0A7W6A6N6_9CAUL</name>
<dbReference type="RefSeq" id="WP_183196995.1">
    <property type="nucleotide sequence ID" value="NZ_JACIDA010000002.1"/>
</dbReference>
<accession>A0A7W6A6N6</accession>
<reference evidence="2 3" key="1">
    <citation type="submission" date="2020-08" db="EMBL/GenBank/DDBJ databases">
        <title>Genomic Encyclopedia of Type Strains, Phase IV (KMG-IV): sequencing the most valuable type-strain genomes for metagenomic binning, comparative biology and taxonomic classification.</title>
        <authorList>
            <person name="Goeker M."/>
        </authorList>
    </citation>
    <scope>NUCLEOTIDE SEQUENCE [LARGE SCALE GENOMIC DNA]</scope>
    <source>
        <strain evidence="2 3">DSM 14878</strain>
    </source>
</reference>
<gene>
    <name evidence="2" type="ORF">GGR11_002243</name>
</gene>
<evidence type="ECO:0000313" key="3">
    <source>
        <dbReference type="Proteomes" id="UP000532936"/>
    </source>
</evidence>
<evidence type="ECO:0000256" key="1">
    <source>
        <dbReference type="SAM" id="Phobius"/>
    </source>
</evidence>
<keyword evidence="1" id="KW-1133">Transmembrane helix</keyword>
<dbReference type="InterPro" id="IPR038750">
    <property type="entry name" value="YczE/YyaS-like"/>
</dbReference>
<keyword evidence="1" id="KW-0472">Membrane</keyword>
<dbReference type="Proteomes" id="UP000532936">
    <property type="component" value="Unassembled WGS sequence"/>
</dbReference>
<sequence>MTRRLLQLFAGLVLYGLSIALIVRADLGLDPWDVLNQGVFERFAGPAGISFGLVVNLIGMAVLLLWIPLRQRPGIGTVANVLVIGTVANFGLDWISSDLGLPMRAGLLGAGVVLNGVASGAYIGAGLGPGPRDGLMTGIVARTGWPVKWVRTAIELNVIALGWLLGGSVGVGTVIYAVTIGPLVHLFLPIFTIHRRGADA</sequence>
<dbReference type="PANTHER" id="PTHR40078">
    <property type="entry name" value="INTEGRAL MEMBRANE PROTEIN-RELATED"/>
    <property type="match status" value="1"/>
</dbReference>
<comment type="caution">
    <text evidence="2">The sequence shown here is derived from an EMBL/GenBank/DDBJ whole genome shotgun (WGS) entry which is preliminary data.</text>
</comment>
<dbReference type="AlphaFoldDB" id="A0A7W6A6N6"/>
<organism evidence="2 3">
    <name type="scientific">Brevundimonas mediterranea</name>
    <dbReference type="NCBI Taxonomy" id="74329"/>
    <lineage>
        <taxon>Bacteria</taxon>
        <taxon>Pseudomonadati</taxon>
        <taxon>Pseudomonadota</taxon>
        <taxon>Alphaproteobacteria</taxon>
        <taxon>Caulobacterales</taxon>
        <taxon>Caulobacteraceae</taxon>
        <taxon>Brevundimonas</taxon>
    </lineage>
</organism>
<keyword evidence="1" id="KW-0812">Transmembrane</keyword>
<feature type="transmembrane region" description="Helical" evidence="1">
    <location>
        <begin position="107"/>
        <end position="128"/>
    </location>
</feature>
<dbReference type="Pfam" id="PF19700">
    <property type="entry name" value="DUF6198"/>
    <property type="match status" value="1"/>
</dbReference>
<proteinExistence type="predicted"/>